<evidence type="ECO:0000256" key="6">
    <source>
        <dbReference type="ARBA" id="ARBA00022989"/>
    </source>
</evidence>
<comment type="subcellular location">
    <subcellularLocation>
        <location evidence="1 11">Cell membrane</location>
        <topology evidence="1 11">Multi-pass membrane protein</topology>
    </subcellularLocation>
</comment>
<evidence type="ECO:0000256" key="7">
    <source>
        <dbReference type="ARBA" id="ARBA00023040"/>
    </source>
</evidence>
<dbReference type="Pfam" id="PF03402">
    <property type="entry name" value="V1R"/>
    <property type="match status" value="1"/>
</dbReference>
<comment type="similarity">
    <text evidence="2 11">Belongs to the G-protein coupled receptor 1 family.</text>
</comment>
<keyword evidence="5 11" id="KW-0812">Transmembrane</keyword>
<dbReference type="AlphaFoldDB" id="A0A4X2K709"/>
<name>A0A4X2K709_VOMUR</name>
<keyword evidence="8 11" id="KW-0472">Membrane</keyword>
<dbReference type="PANTHER" id="PTHR24062">
    <property type="entry name" value="VOMERONASAL TYPE-1 RECEPTOR"/>
    <property type="match status" value="1"/>
</dbReference>
<evidence type="ECO:0000313" key="13">
    <source>
        <dbReference type="Proteomes" id="UP000314987"/>
    </source>
</evidence>
<sequence length="119" mass="13408">LSFFNNVLRVFFLSQTGVGALGNSFILVLYTITFFTGHRLRPIDLIITHLLAFVNDLVLLSKGIPQTMAAFGLNNFLDDVGCKLVFYLHRVAQGWTKIQLVIVTENKMKQDSLIKSSFL</sequence>
<organism evidence="12 13">
    <name type="scientific">Vombatus ursinus</name>
    <name type="common">Common wombat</name>
    <dbReference type="NCBI Taxonomy" id="29139"/>
    <lineage>
        <taxon>Eukaryota</taxon>
        <taxon>Metazoa</taxon>
        <taxon>Chordata</taxon>
        <taxon>Craniata</taxon>
        <taxon>Vertebrata</taxon>
        <taxon>Euteleostomi</taxon>
        <taxon>Mammalia</taxon>
        <taxon>Metatheria</taxon>
        <taxon>Diprotodontia</taxon>
        <taxon>Vombatidae</taxon>
        <taxon>Vombatus</taxon>
    </lineage>
</organism>
<feature type="transmembrane region" description="Helical" evidence="11">
    <location>
        <begin position="12"/>
        <end position="35"/>
    </location>
</feature>
<dbReference type="Ensembl" id="ENSVURT00010006651.1">
    <property type="protein sequence ID" value="ENSVURP00010005881.1"/>
    <property type="gene ID" value="ENSVURG00010004543.1"/>
</dbReference>
<evidence type="ECO:0000256" key="8">
    <source>
        <dbReference type="ARBA" id="ARBA00023136"/>
    </source>
</evidence>
<evidence type="ECO:0000256" key="3">
    <source>
        <dbReference type="ARBA" id="ARBA00022475"/>
    </source>
</evidence>
<evidence type="ECO:0000313" key="12">
    <source>
        <dbReference type="Ensembl" id="ENSVURP00010005881.1"/>
    </source>
</evidence>
<proteinExistence type="inferred from homology"/>
<dbReference type="GO" id="GO:0016503">
    <property type="term" value="F:pheromone receptor activity"/>
    <property type="evidence" value="ECO:0007669"/>
    <property type="project" value="InterPro"/>
</dbReference>
<keyword evidence="9 11" id="KW-0675">Receptor</keyword>
<keyword evidence="10 11" id="KW-0807">Transducer</keyword>
<evidence type="ECO:0000256" key="4">
    <source>
        <dbReference type="ARBA" id="ARBA00022507"/>
    </source>
</evidence>
<dbReference type="InterPro" id="IPR004072">
    <property type="entry name" value="Vmron_rcpt_1"/>
</dbReference>
<evidence type="ECO:0000256" key="9">
    <source>
        <dbReference type="ARBA" id="ARBA00023170"/>
    </source>
</evidence>
<comment type="caution">
    <text evidence="11">Lacks conserved residue(s) required for the propagation of feature annotation.</text>
</comment>
<reference evidence="13" key="1">
    <citation type="submission" date="2018-12" db="EMBL/GenBank/DDBJ databases">
        <authorList>
            <person name="Yazar S."/>
        </authorList>
    </citation>
    <scope>NUCLEOTIDE SEQUENCE [LARGE SCALE GENOMIC DNA]</scope>
</reference>
<dbReference type="GO" id="GO:0005886">
    <property type="term" value="C:plasma membrane"/>
    <property type="evidence" value="ECO:0007669"/>
    <property type="project" value="UniProtKB-SubCell"/>
</dbReference>
<dbReference type="Proteomes" id="UP000314987">
    <property type="component" value="Unassembled WGS sequence"/>
</dbReference>
<keyword evidence="13" id="KW-1185">Reference proteome</keyword>
<evidence type="ECO:0000256" key="1">
    <source>
        <dbReference type="ARBA" id="ARBA00004651"/>
    </source>
</evidence>
<keyword evidence="6 11" id="KW-1133">Transmembrane helix</keyword>
<keyword evidence="3 11" id="KW-1003">Cell membrane</keyword>
<dbReference type="GeneTree" id="ENSGT00960000186612"/>
<keyword evidence="4 11" id="KW-0589">Pheromone response</keyword>
<evidence type="ECO:0000256" key="11">
    <source>
        <dbReference type="RuleBase" id="RU364061"/>
    </source>
</evidence>
<evidence type="ECO:0000256" key="5">
    <source>
        <dbReference type="ARBA" id="ARBA00022692"/>
    </source>
</evidence>
<dbReference type="GO" id="GO:0019236">
    <property type="term" value="P:response to pheromone"/>
    <property type="evidence" value="ECO:0007669"/>
    <property type="project" value="UniProtKB-KW"/>
</dbReference>
<keyword evidence="7 11" id="KW-0297">G-protein coupled receptor</keyword>
<evidence type="ECO:0000256" key="10">
    <source>
        <dbReference type="ARBA" id="ARBA00023224"/>
    </source>
</evidence>
<accession>A0A4X2K709</accession>
<evidence type="ECO:0000256" key="2">
    <source>
        <dbReference type="ARBA" id="ARBA00010663"/>
    </source>
</evidence>
<protein>
    <recommendedName>
        <fullName evidence="11">Vomeronasal type-1 receptor</fullName>
    </recommendedName>
</protein>
<reference evidence="12" key="2">
    <citation type="submission" date="2025-08" db="UniProtKB">
        <authorList>
            <consortium name="Ensembl"/>
        </authorList>
    </citation>
    <scope>IDENTIFICATION</scope>
</reference>
<reference evidence="12" key="3">
    <citation type="submission" date="2025-09" db="UniProtKB">
        <authorList>
            <consortium name="Ensembl"/>
        </authorList>
    </citation>
    <scope>IDENTIFICATION</scope>
</reference>